<sequence>MEASSKENILGRGNITKLFIKYSIPAIISMVIAGMQIIIDGLSVGNFVGENALASVNLAQPFFQLTIASSMMVSVGSLSYMGRSLGEGDIKKTQNIFKTSIILLIIIAIILGVSGFFFSEKIALLLGANDVLVKDTANYIKMLSIFLLPMFLVFQFGFSNRLVERPDLYFKSMTLGLIANIILNYLLIKVMGLGTMGAGIATGLSNSVGVLYVIWPQMNRKNVLNIFVGKYDKSTVVPIVYNGASEGMTSIAAAITAYVFNMAFMKVAGASGVAAFTAINYIALFASYVMFGVGDGIGPIISYNYGARKHERVKSVLKLSYIVCTIIGIILFLIFFIFGKDLVSLFGSSSEEVVQLAVVGSKLFAISFLMIGFNIVNSAYFTSIGFAKESVIIALSRGLIFILIGVAILPKLYGSDGIWLSVPFAEVVTFGICLYLLKSREEIILTR</sequence>
<evidence type="ECO:0000256" key="2">
    <source>
        <dbReference type="ARBA" id="ARBA00008417"/>
    </source>
</evidence>
<evidence type="ECO:0000313" key="11">
    <source>
        <dbReference type="EMBL" id="SHH59706.1"/>
    </source>
</evidence>
<keyword evidence="12" id="KW-1185">Reference proteome</keyword>
<dbReference type="AlphaFoldDB" id="A0A1M5UA33"/>
<evidence type="ECO:0000256" key="10">
    <source>
        <dbReference type="SAM" id="Phobius"/>
    </source>
</evidence>
<feature type="transmembrane region" description="Helical" evidence="10">
    <location>
        <begin position="101"/>
        <end position="119"/>
    </location>
</feature>
<keyword evidence="8 10" id="KW-0472">Membrane</keyword>
<evidence type="ECO:0000256" key="7">
    <source>
        <dbReference type="ARBA" id="ARBA00022989"/>
    </source>
</evidence>
<keyword evidence="9" id="KW-0046">Antibiotic resistance</keyword>
<protein>
    <recommendedName>
        <fullName evidence="3">Multidrug export protein MepA</fullName>
    </recommendedName>
</protein>
<evidence type="ECO:0000256" key="5">
    <source>
        <dbReference type="ARBA" id="ARBA00022475"/>
    </source>
</evidence>
<accession>A0A1M5UA33</accession>
<proteinExistence type="inferred from homology"/>
<dbReference type="RefSeq" id="WP_072830461.1">
    <property type="nucleotide sequence ID" value="NZ_FQXP01000003.1"/>
</dbReference>
<dbReference type="PANTHER" id="PTHR43823:SF3">
    <property type="entry name" value="MULTIDRUG EXPORT PROTEIN MEPA"/>
    <property type="match status" value="1"/>
</dbReference>
<dbReference type="EMBL" id="FQXP01000003">
    <property type="protein sequence ID" value="SHH59706.1"/>
    <property type="molecule type" value="Genomic_DNA"/>
</dbReference>
<evidence type="ECO:0000256" key="1">
    <source>
        <dbReference type="ARBA" id="ARBA00004651"/>
    </source>
</evidence>
<keyword evidence="5" id="KW-1003">Cell membrane</keyword>
<feature type="transmembrane region" description="Helical" evidence="10">
    <location>
        <begin position="59"/>
        <end position="80"/>
    </location>
</feature>
<evidence type="ECO:0000256" key="3">
    <source>
        <dbReference type="ARBA" id="ARBA00022106"/>
    </source>
</evidence>
<dbReference type="PANTHER" id="PTHR43823">
    <property type="entry name" value="SPORULATION PROTEIN YKVU"/>
    <property type="match status" value="1"/>
</dbReference>
<feature type="transmembrane region" description="Helical" evidence="10">
    <location>
        <begin position="359"/>
        <end position="380"/>
    </location>
</feature>
<dbReference type="PIRSF" id="PIRSF006603">
    <property type="entry name" value="DinF"/>
    <property type="match status" value="1"/>
</dbReference>
<dbReference type="OrthoDB" id="9808954at2"/>
<dbReference type="Proteomes" id="UP000184526">
    <property type="component" value="Unassembled WGS sequence"/>
</dbReference>
<name>A0A1M5UA33_9CLOT</name>
<dbReference type="GO" id="GO:0046677">
    <property type="term" value="P:response to antibiotic"/>
    <property type="evidence" value="ECO:0007669"/>
    <property type="project" value="UniProtKB-KW"/>
</dbReference>
<feature type="transmembrane region" description="Helical" evidence="10">
    <location>
        <begin position="272"/>
        <end position="298"/>
    </location>
</feature>
<evidence type="ECO:0000256" key="4">
    <source>
        <dbReference type="ARBA" id="ARBA00022448"/>
    </source>
</evidence>
<dbReference type="GO" id="GO:0042910">
    <property type="term" value="F:xenobiotic transmembrane transporter activity"/>
    <property type="evidence" value="ECO:0007669"/>
    <property type="project" value="InterPro"/>
</dbReference>
<evidence type="ECO:0000256" key="9">
    <source>
        <dbReference type="ARBA" id="ARBA00023251"/>
    </source>
</evidence>
<dbReference type="CDD" id="cd13143">
    <property type="entry name" value="MATE_MepA_like"/>
    <property type="match status" value="1"/>
</dbReference>
<feature type="transmembrane region" description="Helical" evidence="10">
    <location>
        <begin position="418"/>
        <end position="437"/>
    </location>
</feature>
<comment type="subcellular location">
    <subcellularLocation>
        <location evidence="1">Cell membrane</location>
        <topology evidence="1">Multi-pass membrane protein</topology>
    </subcellularLocation>
</comment>
<feature type="transmembrane region" description="Helical" evidence="10">
    <location>
        <begin position="20"/>
        <end position="39"/>
    </location>
</feature>
<dbReference type="Pfam" id="PF01554">
    <property type="entry name" value="MatE"/>
    <property type="match status" value="2"/>
</dbReference>
<evidence type="ECO:0000313" key="12">
    <source>
        <dbReference type="Proteomes" id="UP000184526"/>
    </source>
</evidence>
<feature type="transmembrane region" description="Helical" evidence="10">
    <location>
        <begin position="139"/>
        <end position="156"/>
    </location>
</feature>
<keyword evidence="6 10" id="KW-0812">Transmembrane</keyword>
<organism evidence="11 12">
    <name type="scientific">Clostridium collagenovorans DSM 3089</name>
    <dbReference type="NCBI Taxonomy" id="1121306"/>
    <lineage>
        <taxon>Bacteria</taxon>
        <taxon>Bacillati</taxon>
        <taxon>Bacillota</taxon>
        <taxon>Clostridia</taxon>
        <taxon>Eubacteriales</taxon>
        <taxon>Clostridiaceae</taxon>
        <taxon>Clostridium</taxon>
    </lineage>
</organism>
<dbReference type="InterPro" id="IPR045070">
    <property type="entry name" value="MATE_MepA-like"/>
</dbReference>
<evidence type="ECO:0000256" key="6">
    <source>
        <dbReference type="ARBA" id="ARBA00022692"/>
    </source>
</evidence>
<dbReference type="InterPro" id="IPR002528">
    <property type="entry name" value="MATE_fam"/>
</dbReference>
<dbReference type="STRING" id="1121306.SAMN02745196_00905"/>
<dbReference type="InterPro" id="IPR051327">
    <property type="entry name" value="MATE_MepA_subfamily"/>
</dbReference>
<gene>
    <name evidence="11" type="ORF">SAMN02745196_00905</name>
</gene>
<dbReference type="GO" id="GO:0005886">
    <property type="term" value="C:plasma membrane"/>
    <property type="evidence" value="ECO:0007669"/>
    <property type="project" value="UniProtKB-SubCell"/>
</dbReference>
<comment type="similarity">
    <text evidence="2">Belongs to the multi antimicrobial extrusion (MATE) (TC 2.A.66.1) family. MepA subfamily.</text>
</comment>
<reference evidence="11 12" key="1">
    <citation type="submission" date="2016-11" db="EMBL/GenBank/DDBJ databases">
        <authorList>
            <person name="Jaros S."/>
            <person name="Januszkiewicz K."/>
            <person name="Wedrychowicz H."/>
        </authorList>
    </citation>
    <scope>NUCLEOTIDE SEQUENCE [LARGE SCALE GENOMIC DNA]</scope>
    <source>
        <strain evidence="11 12">DSM 3089</strain>
    </source>
</reference>
<feature type="transmembrane region" description="Helical" evidence="10">
    <location>
        <begin position="392"/>
        <end position="412"/>
    </location>
</feature>
<feature type="transmembrane region" description="Helical" evidence="10">
    <location>
        <begin position="319"/>
        <end position="339"/>
    </location>
</feature>
<dbReference type="GO" id="GO:0015297">
    <property type="term" value="F:antiporter activity"/>
    <property type="evidence" value="ECO:0007669"/>
    <property type="project" value="InterPro"/>
</dbReference>
<evidence type="ECO:0000256" key="8">
    <source>
        <dbReference type="ARBA" id="ARBA00023136"/>
    </source>
</evidence>
<dbReference type="InterPro" id="IPR048279">
    <property type="entry name" value="MdtK-like"/>
</dbReference>
<keyword evidence="4" id="KW-0813">Transport</keyword>
<feature type="transmembrane region" description="Helical" evidence="10">
    <location>
        <begin position="194"/>
        <end position="215"/>
    </location>
</feature>
<feature type="transmembrane region" description="Helical" evidence="10">
    <location>
        <begin position="168"/>
        <end position="188"/>
    </location>
</feature>
<keyword evidence="7 10" id="KW-1133">Transmembrane helix</keyword>